<evidence type="ECO:0000256" key="5">
    <source>
        <dbReference type="ARBA" id="ARBA00022619"/>
    </source>
</evidence>
<dbReference type="PROSITE" id="PS51177">
    <property type="entry name" value="LUMAZINE_BIND"/>
    <property type="match status" value="2"/>
</dbReference>
<evidence type="ECO:0000256" key="6">
    <source>
        <dbReference type="ARBA" id="ARBA00022679"/>
    </source>
</evidence>
<accession>A0A8U0A1X4</accession>
<keyword evidence="7" id="KW-0677">Repeat</keyword>
<evidence type="ECO:0000256" key="9">
    <source>
        <dbReference type="PROSITE-ProRule" id="PRU00524"/>
    </source>
</evidence>
<dbReference type="InterPro" id="IPR023366">
    <property type="entry name" value="ATP_synth_asu-like_sf"/>
</dbReference>
<evidence type="ECO:0000256" key="1">
    <source>
        <dbReference type="ARBA" id="ARBA00002803"/>
    </source>
</evidence>
<dbReference type="KEGG" id="haad:MW046_01165"/>
<gene>
    <name evidence="11" type="ORF">MW046_01165</name>
</gene>
<name>A0A8U0A1X4_9EURY</name>
<dbReference type="Pfam" id="PF00677">
    <property type="entry name" value="Lum_binding"/>
    <property type="match status" value="2"/>
</dbReference>
<dbReference type="GO" id="GO:0009231">
    <property type="term" value="P:riboflavin biosynthetic process"/>
    <property type="evidence" value="ECO:0007669"/>
    <property type="project" value="UniProtKB-KW"/>
</dbReference>
<evidence type="ECO:0000256" key="4">
    <source>
        <dbReference type="ARBA" id="ARBA00013950"/>
    </source>
</evidence>
<evidence type="ECO:0000256" key="8">
    <source>
        <dbReference type="NCBIfam" id="TIGR00187"/>
    </source>
</evidence>
<dbReference type="FunFam" id="2.40.30.20:FF:000004">
    <property type="entry name" value="Riboflavin synthase, alpha subunit"/>
    <property type="match status" value="1"/>
</dbReference>
<dbReference type="FunFam" id="2.40.30.20:FF:000003">
    <property type="entry name" value="Riboflavin synthase, alpha subunit"/>
    <property type="match status" value="1"/>
</dbReference>
<evidence type="ECO:0000313" key="11">
    <source>
        <dbReference type="EMBL" id="UPM43074.1"/>
    </source>
</evidence>
<keyword evidence="12" id="KW-1185">Reference proteome</keyword>
<dbReference type="InterPro" id="IPR001783">
    <property type="entry name" value="Lumazine-bd"/>
</dbReference>
<dbReference type="CDD" id="cd00402">
    <property type="entry name" value="Riboflavin_synthase_like"/>
    <property type="match status" value="1"/>
</dbReference>
<dbReference type="PANTHER" id="PTHR21098">
    <property type="entry name" value="RIBOFLAVIN SYNTHASE ALPHA CHAIN"/>
    <property type="match status" value="1"/>
</dbReference>
<dbReference type="InterPro" id="IPR026017">
    <property type="entry name" value="Lumazine-bd_dom"/>
</dbReference>
<evidence type="ECO:0000256" key="3">
    <source>
        <dbReference type="ARBA" id="ARBA00012827"/>
    </source>
</evidence>
<dbReference type="GO" id="GO:0004746">
    <property type="term" value="F:riboflavin synthase activity"/>
    <property type="evidence" value="ECO:0007669"/>
    <property type="project" value="UniProtKB-UniRule"/>
</dbReference>
<dbReference type="RefSeq" id="WP_247993744.1">
    <property type="nucleotide sequence ID" value="NZ_CP096019.1"/>
</dbReference>
<feature type="repeat" description="Lumazine-binding" evidence="9">
    <location>
        <begin position="1"/>
        <end position="95"/>
    </location>
</feature>
<sequence>MFTGIVEETGTVVEVDATDEGRRLRVEGSFAEELTAGQSIAINGCCLTVEDHDADSFELFLSAETIERTYFDQIDRGDRVNLERALAANDRFDGHIVQGHVDATATVTAIESVGDDWTFEFSIPDSLEQYVVEKGSVAIDGISLTVATHESDGEDTDATFTTAIIPTTYELTTLSEKVVGDPVHIEVDVLAKYTERLLAHDNAEPTAGERTEHSPIPH</sequence>
<keyword evidence="5" id="KW-0686">Riboflavin biosynthesis</keyword>
<dbReference type="SUPFAM" id="SSF63380">
    <property type="entry name" value="Riboflavin synthase domain-like"/>
    <property type="match status" value="2"/>
</dbReference>
<dbReference type="NCBIfam" id="TIGR00187">
    <property type="entry name" value="ribE"/>
    <property type="match status" value="1"/>
</dbReference>
<dbReference type="Proteomes" id="UP000831768">
    <property type="component" value="Chromosome"/>
</dbReference>
<feature type="domain" description="Lumazine-binding" evidence="10">
    <location>
        <begin position="1"/>
        <end position="95"/>
    </location>
</feature>
<feature type="repeat" description="Lumazine-binding" evidence="9">
    <location>
        <begin position="96"/>
        <end position="198"/>
    </location>
</feature>
<protein>
    <recommendedName>
        <fullName evidence="4 8">Riboflavin synthase</fullName>
        <ecNumber evidence="3 8">2.5.1.9</ecNumber>
    </recommendedName>
</protein>
<comment type="pathway">
    <text evidence="2">Cofactor biosynthesis; riboflavin biosynthesis; riboflavin from 2-hydroxy-3-oxobutyl phosphate and 5-amino-6-(D-ribitylamino)uracil: step 2/2.</text>
</comment>
<reference evidence="11" key="1">
    <citation type="submission" date="2022-04" db="EMBL/GenBank/DDBJ databases">
        <title>Halocatena sp. nov., isolated from a salt lake.</title>
        <authorList>
            <person name="Cui H.-L."/>
        </authorList>
    </citation>
    <scope>NUCLEOTIDE SEQUENCE</scope>
    <source>
        <strain evidence="11">AD-1</strain>
    </source>
</reference>
<dbReference type="Gene3D" id="2.40.30.20">
    <property type="match status" value="2"/>
</dbReference>
<dbReference type="GeneID" id="71926614"/>
<dbReference type="PIRSF" id="PIRSF000498">
    <property type="entry name" value="Riboflavin_syn_A"/>
    <property type="match status" value="1"/>
</dbReference>
<feature type="domain" description="Lumazine-binding" evidence="10">
    <location>
        <begin position="96"/>
        <end position="198"/>
    </location>
</feature>
<proteinExistence type="predicted"/>
<organism evidence="11 12">
    <name type="scientific">Halocatena salina</name>
    <dbReference type="NCBI Taxonomy" id="2934340"/>
    <lineage>
        <taxon>Archaea</taxon>
        <taxon>Methanobacteriati</taxon>
        <taxon>Methanobacteriota</taxon>
        <taxon>Stenosarchaea group</taxon>
        <taxon>Halobacteria</taxon>
        <taxon>Halobacteriales</taxon>
        <taxon>Natronomonadaceae</taxon>
        <taxon>Halocatena</taxon>
    </lineage>
</organism>
<dbReference type="EC" id="2.5.1.9" evidence="3 8"/>
<evidence type="ECO:0000313" key="12">
    <source>
        <dbReference type="Proteomes" id="UP000831768"/>
    </source>
</evidence>
<dbReference type="PANTHER" id="PTHR21098:SF0">
    <property type="entry name" value="RIBOFLAVIN SYNTHASE"/>
    <property type="match status" value="1"/>
</dbReference>
<dbReference type="AlphaFoldDB" id="A0A8U0A1X4"/>
<evidence type="ECO:0000256" key="7">
    <source>
        <dbReference type="ARBA" id="ARBA00022737"/>
    </source>
</evidence>
<dbReference type="EMBL" id="CP096019">
    <property type="protein sequence ID" value="UPM43074.1"/>
    <property type="molecule type" value="Genomic_DNA"/>
</dbReference>
<comment type="function">
    <text evidence="1">Catalyzes the dismutation of two molecules of 6,7-dimethyl-8-ribityllumazine, resulting in the formation of riboflavin and 5-amino-6-(D-ribitylamino)uracil.</text>
</comment>
<evidence type="ECO:0000259" key="10">
    <source>
        <dbReference type="PROSITE" id="PS51177"/>
    </source>
</evidence>
<dbReference type="InterPro" id="IPR017938">
    <property type="entry name" value="Riboflavin_synthase-like_b-brl"/>
</dbReference>
<dbReference type="NCBIfam" id="NF006767">
    <property type="entry name" value="PRK09289.1"/>
    <property type="match status" value="1"/>
</dbReference>
<keyword evidence="6 11" id="KW-0808">Transferase</keyword>
<evidence type="ECO:0000256" key="2">
    <source>
        <dbReference type="ARBA" id="ARBA00004887"/>
    </source>
</evidence>